<dbReference type="InterPro" id="IPR001466">
    <property type="entry name" value="Beta-lactam-related"/>
</dbReference>
<evidence type="ECO:0000313" key="3">
    <source>
        <dbReference type="Proteomes" id="UP001202831"/>
    </source>
</evidence>
<dbReference type="InterPro" id="IPR050491">
    <property type="entry name" value="AmpC-like"/>
</dbReference>
<evidence type="ECO:0000313" key="2">
    <source>
        <dbReference type="EMBL" id="MCL2916026.1"/>
    </source>
</evidence>
<dbReference type="PANTHER" id="PTHR46825">
    <property type="entry name" value="D-ALANYL-D-ALANINE-CARBOXYPEPTIDASE/ENDOPEPTIDASE AMPH"/>
    <property type="match status" value="1"/>
</dbReference>
<gene>
    <name evidence="2" type="ORF">L2725_19995</name>
</gene>
<dbReference type="EMBL" id="JAKIKT010000010">
    <property type="protein sequence ID" value="MCL2916026.1"/>
    <property type="molecule type" value="Genomic_DNA"/>
</dbReference>
<proteinExistence type="predicted"/>
<dbReference type="Proteomes" id="UP001202831">
    <property type="component" value="Unassembled WGS sequence"/>
</dbReference>
<dbReference type="SUPFAM" id="SSF56601">
    <property type="entry name" value="beta-lactamase/transpeptidase-like"/>
    <property type="match status" value="1"/>
</dbReference>
<accession>A0ABT0NC67</accession>
<keyword evidence="3" id="KW-1185">Reference proteome</keyword>
<sequence length="394" mass="42916">MRLIILLWLVASGLISNDLKAGLAERMNDVIHEEQLVGASWALIDGQAVSLGAAGVSNVASGNELTTNHKMHLGSIQKTVMVAGVLVMISRGELSLDARVQDILPNLVFNNPWQNTHPVTVRDLVNHTAGLQNLRLWHLLNTRAEVDTPLEQMFIDDQALLDIGIKPGTTVSYSNVGFNLLALVIETLTGQPYEQVLAERILKPLAMNDSTFLFTTQCHGHCGQYGDPQLAFGHLDQHREIEAIPMILRGAGQFTSTPGDMAKFAKFLMSDGKGLISDELIKQVGTPVSTTDSVFWDLNVGGSLGLWRRDRHGVIGLCHGGNTTGFKGNFCVFPNENKAFFFISNSDSETGDYGKLEQVLIESLQITPTPVSATMGESLAQKTGISGMSQCYRR</sequence>
<dbReference type="InterPro" id="IPR012338">
    <property type="entry name" value="Beta-lactam/transpept-like"/>
</dbReference>
<organism evidence="2 3">
    <name type="scientific">Shewanella corallii</name>
    <dbReference type="NCBI Taxonomy" id="560080"/>
    <lineage>
        <taxon>Bacteria</taxon>
        <taxon>Pseudomonadati</taxon>
        <taxon>Pseudomonadota</taxon>
        <taxon>Gammaproteobacteria</taxon>
        <taxon>Alteromonadales</taxon>
        <taxon>Shewanellaceae</taxon>
        <taxon>Shewanella</taxon>
    </lineage>
</organism>
<feature type="domain" description="Beta-lactamase-related" evidence="1">
    <location>
        <begin position="32"/>
        <end position="354"/>
    </location>
</feature>
<name>A0ABT0NC67_9GAMM</name>
<protein>
    <submittedName>
        <fullName evidence="2">Beta-lactamase family protein</fullName>
    </submittedName>
</protein>
<dbReference type="RefSeq" id="WP_249250581.1">
    <property type="nucleotide sequence ID" value="NZ_JAKIKT010000010.1"/>
</dbReference>
<dbReference type="Gene3D" id="3.40.710.10">
    <property type="entry name" value="DD-peptidase/beta-lactamase superfamily"/>
    <property type="match status" value="1"/>
</dbReference>
<dbReference type="PANTHER" id="PTHR46825:SF9">
    <property type="entry name" value="BETA-LACTAMASE-RELATED DOMAIN-CONTAINING PROTEIN"/>
    <property type="match status" value="1"/>
</dbReference>
<comment type="caution">
    <text evidence="2">The sequence shown here is derived from an EMBL/GenBank/DDBJ whole genome shotgun (WGS) entry which is preliminary data.</text>
</comment>
<evidence type="ECO:0000259" key="1">
    <source>
        <dbReference type="Pfam" id="PF00144"/>
    </source>
</evidence>
<reference evidence="2 3" key="1">
    <citation type="submission" date="2022-01" db="EMBL/GenBank/DDBJ databases">
        <title>Whole genome-based taxonomy of the Shewanellaceae.</title>
        <authorList>
            <person name="Martin-Rodriguez A.J."/>
        </authorList>
    </citation>
    <scope>NUCLEOTIDE SEQUENCE [LARGE SCALE GENOMIC DNA]</scope>
    <source>
        <strain evidence="2 3">DSM 21332</strain>
    </source>
</reference>
<dbReference type="Pfam" id="PF00144">
    <property type="entry name" value="Beta-lactamase"/>
    <property type="match status" value="1"/>
</dbReference>